<sequence length="161" mass="18807">MVIDGYDDFEPADDMVAEDSDKEHIIIEVAPADIEKDNMVVEDSDEEDHIIEYPENSDYDSSCSELSIEQRYREISEEELMSLHELRKMCVIYIFYLSEDDGKFRTSCFFRWADLFSDMRTRAVRRHQISIFGLILGEVCDRCGNPLHQIFPCNLCPICTQ</sequence>
<comment type="caution">
    <text evidence="1">The sequence shown here is derived from an EMBL/GenBank/DDBJ whole genome shotgun (WGS) entry which is preliminary data.</text>
</comment>
<evidence type="ECO:0000313" key="2">
    <source>
        <dbReference type="Proteomes" id="UP000036403"/>
    </source>
</evidence>
<name>A0A0J7KC42_LASNI</name>
<dbReference type="Proteomes" id="UP000036403">
    <property type="component" value="Unassembled WGS sequence"/>
</dbReference>
<reference evidence="1 2" key="1">
    <citation type="submission" date="2015-04" db="EMBL/GenBank/DDBJ databases">
        <title>Lasius niger genome sequencing.</title>
        <authorList>
            <person name="Konorov E.A."/>
            <person name="Nikitin M.A."/>
            <person name="Kirill M.V."/>
            <person name="Chang P."/>
        </authorList>
    </citation>
    <scope>NUCLEOTIDE SEQUENCE [LARGE SCALE GENOMIC DNA]</scope>
    <source>
        <tissue evidence="1">Whole</tissue>
    </source>
</reference>
<dbReference type="EMBL" id="LBMM01009690">
    <property type="protein sequence ID" value="KMQ87938.1"/>
    <property type="molecule type" value="Genomic_DNA"/>
</dbReference>
<dbReference type="AlphaFoldDB" id="A0A0J7KC42"/>
<organism evidence="1 2">
    <name type="scientific">Lasius niger</name>
    <name type="common">Black garden ant</name>
    <dbReference type="NCBI Taxonomy" id="67767"/>
    <lineage>
        <taxon>Eukaryota</taxon>
        <taxon>Metazoa</taxon>
        <taxon>Ecdysozoa</taxon>
        <taxon>Arthropoda</taxon>
        <taxon>Hexapoda</taxon>
        <taxon>Insecta</taxon>
        <taxon>Pterygota</taxon>
        <taxon>Neoptera</taxon>
        <taxon>Endopterygota</taxon>
        <taxon>Hymenoptera</taxon>
        <taxon>Apocrita</taxon>
        <taxon>Aculeata</taxon>
        <taxon>Formicoidea</taxon>
        <taxon>Formicidae</taxon>
        <taxon>Formicinae</taxon>
        <taxon>Lasius</taxon>
        <taxon>Lasius</taxon>
    </lineage>
</organism>
<protein>
    <submittedName>
        <fullName evidence="1">Zinc finger zz-type and ef-hand domain-containing protein</fullName>
    </submittedName>
</protein>
<accession>A0A0J7KC42</accession>
<gene>
    <name evidence="1" type="ORF">RF55_12654</name>
</gene>
<dbReference type="PaxDb" id="67767-A0A0J7KC42"/>
<keyword evidence="2" id="KW-1185">Reference proteome</keyword>
<evidence type="ECO:0000313" key="1">
    <source>
        <dbReference type="EMBL" id="KMQ87938.1"/>
    </source>
</evidence>
<proteinExistence type="predicted"/>